<keyword evidence="2" id="KW-1185">Reference proteome</keyword>
<evidence type="ECO:0000313" key="1">
    <source>
        <dbReference type="EMBL" id="MBW8638971.1"/>
    </source>
</evidence>
<dbReference type="RefSeq" id="WP_220229688.1">
    <property type="nucleotide sequence ID" value="NZ_JAICBX010000003.1"/>
</dbReference>
<proteinExistence type="predicted"/>
<comment type="caution">
    <text evidence="1">The sequence shown here is derived from an EMBL/GenBank/DDBJ whole genome shotgun (WGS) entry which is preliminary data.</text>
</comment>
<evidence type="ECO:0000313" key="2">
    <source>
        <dbReference type="Proteomes" id="UP001196509"/>
    </source>
</evidence>
<dbReference type="AlphaFoldDB" id="A0AAE2ZQD6"/>
<gene>
    <name evidence="1" type="ORF">K1W69_17375</name>
</gene>
<dbReference type="InterPro" id="IPR009363">
    <property type="entry name" value="Phage_Mu_Gp16"/>
</dbReference>
<dbReference type="Proteomes" id="UP001196509">
    <property type="component" value="Unassembled WGS sequence"/>
</dbReference>
<name>A0AAE2ZQD6_9HYPH</name>
<organism evidence="1 2">
    <name type="scientific">Flavimaribacter sediminis</name>
    <dbReference type="NCBI Taxonomy" id="2865987"/>
    <lineage>
        <taxon>Bacteria</taxon>
        <taxon>Pseudomonadati</taxon>
        <taxon>Pseudomonadota</taxon>
        <taxon>Alphaproteobacteria</taxon>
        <taxon>Hyphomicrobiales</taxon>
        <taxon>Rhizobiaceae</taxon>
        <taxon>Flavimaribacter</taxon>
    </lineage>
</organism>
<protein>
    <submittedName>
        <fullName evidence="1">Regulatory protein GemA</fullName>
    </submittedName>
</protein>
<sequence>MTALAKIHVAKKQLGLDDDSYRDVLERTVGHRTAKGLTEAQCGKVLEEMNRLGFKSSSGALRKALEGRFAKKLQALWIAGWNLGIVRNRDDHALLAFVKRQTGLDHTRFLHHPEDAAKAIEALKAWLARDGGVDWGKWKDWEPDNGCRIAMAQCLRLDSENGARDFWPTVCKAGGISAPNQFKSERDWQAAMNELGRRIRAAEKAA</sequence>
<reference evidence="1" key="1">
    <citation type="submission" date="2021-08" db="EMBL/GenBank/DDBJ databases">
        <title>Hoeflea bacterium WL0058 sp. nov., isolated from the sediment.</title>
        <authorList>
            <person name="Wang L."/>
            <person name="Zhang D."/>
        </authorList>
    </citation>
    <scope>NUCLEOTIDE SEQUENCE</scope>
    <source>
        <strain evidence="1">WL0058</strain>
    </source>
</reference>
<accession>A0AAE2ZQD6</accession>
<dbReference type="Pfam" id="PF06252">
    <property type="entry name" value="GemA"/>
    <property type="match status" value="1"/>
</dbReference>
<dbReference type="EMBL" id="JAICBX010000003">
    <property type="protein sequence ID" value="MBW8638971.1"/>
    <property type="molecule type" value="Genomic_DNA"/>
</dbReference>